<keyword evidence="1" id="KW-1133">Transmembrane helix</keyword>
<feature type="transmembrane region" description="Helical" evidence="1">
    <location>
        <begin position="77"/>
        <end position="96"/>
    </location>
</feature>
<evidence type="ECO:0000256" key="1">
    <source>
        <dbReference type="SAM" id="Phobius"/>
    </source>
</evidence>
<feature type="transmembrane region" description="Helical" evidence="1">
    <location>
        <begin position="43"/>
        <end position="65"/>
    </location>
</feature>
<feature type="transmembrane region" description="Helical" evidence="1">
    <location>
        <begin position="133"/>
        <end position="150"/>
    </location>
</feature>
<sequence>MIPPAGALPGRHRPSPPGAVSFAGLAHITLATTRGSSVRVMEILYSFLVFLHFVTLAGIISGWLMQQLGAYAKAPKVLLHSALTQLVLGLLLVGFLEMNGGSVNHAKIGVKLAVNLIVIVLAILNVRKPAPKLALAAGLLALLNIAVAVFW</sequence>
<name>Q47R95_THEFY</name>
<evidence type="ECO:0000313" key="2">
    <source>
        <dbReference type="EMBL" id="AAZ55022.1"/>
    </source>
</evidence>
<reference evidence="2" key="1">
    <citation type="submission" date="2005-07" db="EMBL/GenBank/DDBJ databases">
        <title>Complete sequence of Thermobifida fusca YX.</title>
        <authorList>
            <consortium name="US DOE Joint Genome Institute"/>
            <person name="Copeland A."/>
            <person name="Lucas S."/>
            <person name="Lapidus A."/>
            <person name="Barry K."/>
            <person name="Detter J.C."/>
            <person name="Glavina T."/>
            <person name="Hammon N."/>
            <person name="Israni S."/>
            <person name="Pitluck S."/>
            <person name="Di Bartolo G."/>
            <person name="Chain P."/>
            <person name="Schmutz J."/>
            <person name="Larimer F."/>
            <person name="Land M."/>
            <person name="Lykidis A."/>
            <person name="Richardson P."/>
        </authorList>
    </citation>
    <scope>NUCLEOTIDE SEQUENCE</scope>
    <source>
        <strain evidence="2">YX</strain>
    </source>
</reference>
<gene>
    <name evidence="2" type="ordered locus">Tfu_0984</name>
</gene>
<organism evidence="2">
    <name type="scientific">Thermobifida fusca (strain YX)</name>
    <dbReference type="NCBI Taxonomy" id="269800"/>
    <lineage>
        <taxon>Bacteria</taxon>
        <taxon>Bacillati</taxon>
        <taxon>Actinomycetota</taxon>
        <taxon>Actinomycetes</taxon>
        <taxon>Streptosporangiales</taxon>
        <taxon>Nocardiopsidaceae</taxon>
        <taxon>Thermobifida</taxon>
    </lineage>
</organism>
<dbReference type="HOGENOM" id="CLU_145468_0_0_11"/>
<accession>Q47R95</accession>
<feature type="transmembrane region" description="Helical" evidence="1">
    <location>
        <begin position="108"/>
        <end position="126"/>
    </location>
</feature>
<dbReference type="AlphaFoldDB" id="Q47R95"/>
<proteinExistence type="predicted"/>
<dbReference type="KEGG" id="tfu:Tfu_0984"/>
<keyword evidence="1" id="KW-0472">Membrane</keyword>
<protein>
    <submittedName>
        <fullName evidence="2">Uncharacterized protein</fullName>
    </submittedName>
</protein>
<dbReference type="EMBL" id="CP000088">
    <property type="protein sequence ID" value="AAZ55022.1"/>
    <property type="molecule type" value="Genomic_DNA"/>
</dbReference>
<keyword evidence="1" id="KW-0812">Transmembrane</keyword>
<dbReference type="STRING" id="269800.Tfu_0984"/>
<dbReference type="eggNOG" id="ENOG5033KJN">
    <property type="taxonomic scope" value="Bacteria"/>
</dbReference>